<reference evidence="3 4" key="1">
    <citation type="submission" date="2016-01" db="EMBL/GenBank/DDBJ databases">
        <title>Whole genome sequence and analysis of Micromonospora rosaria DSM 803, which can produce antibacterial substance rosamicin.</title>
        <authorList>
            <person name="Yang H."/>
            <person name="He X."/>
            <person name="Zhu D."/>
        </authorList>
    </citation>
    <scope>NUCLEOTIDE SEQUENCE [LARGE SCALE GENOMIC DNA]</scope>
    <source>
        <strain evidence="3 4">DSM 803</strain>
    </source>
</reference>
<organism evidence="3 4">
    <name type="scientific">Micromonospora rosaria</name>
    <dbReference type="NCBI Taxonomy" id="47874"/>
    <lineage>
        <taxon>Bacteria</taxon>
        <taxon>Bacillati</taxon>
        <taxon>Actinomycetota</taxon>
        <taxon>Actinomycetes</taxon>
        <taxon>Micromonosporales</taxon>
        <taxon>Micromonosporaceae</taxon>
        <taxon>Micromonospora</taxon>
    </lineage>
</organism>
<evidence type="ECO:0000313" key="4">
    <source>
        <dbReference type="Proteomes" id="UP000070620"/>
    </source>
</evidence>
<keyword evidence="2" id="KW-0812">Transmembrane</keyword>
<evidence type="ECO:0008006" key="5">
    <source>
        <dbReference type="Google" id="ProtNLM"/>
    </source>
</evidence>
<dbReference type="RefSeq" id="WP_067362316.1">
    <property type="nucleotide sequence ID" value="NZ_JBIUBN010000001.1"/>
</dbReference>
<evidence type="ECO:0000313" key="3">
    <source>
        <dbReference type="EMBL" id="KXK62371.1"/>
    </source>
</evidence>
<accession>A0A136PV17</accession>
<dbReference type="AlphaFoldDB" id="A0A136PV17"/>
<feature type="transmembrane region" description="Helical" evidence="2">
    <location>
        <begin position="38"/>
        <end position="60"/>
    </location>
</feature>
<feature type="transmembrane region" description="Helical" evidence="2">
    <location>
        <begin position="66"/>
        <end position="89"/>
    </location>
</feature>
<feature type="transmembrane region" description="Helical" evidence="2">
    <location>
        <begin position="101"/>
        <end position="125"/>
    </location>
</feature>
<sequence>MSAPEAGRPSTDDSRAARFTTDAPPAGQPGAIRARLPFLRYTLVACAVLALLMVPVAALWRGSTSAAGVAAGIGLVVASYLVSGLSVAWADAVNPKLIMPFGLVTYGIKIVMLGVAMSAVAATGWAGLPDLGVGVIVAVIVWTGAHLTWALRTPLPYVQPSGD</sequence>
<proteinExistence type="predicted"/>
<keyword evidence="2" id="KW-0472">Membrane</keyword>
<evidence type="ECO:0000256" key="2">
    <source>
        <dbReference type="SAM" id="Phobius"/>
    </source>
</evidence>
<feature type="region of interest" description="Disordered" evidence="1">
    <location>
        <begin position="1"/>
        <end position="26"/>
    </location>
</feature>
<dbReference type="OrthoDB" id="5191370at2"/>
<keyword evidence="2" id="KW-1133">Transmembrane helix</keyword>
<feature type="transmembrane region" description="Helical" evidence="2">
    <location>
        <begin position="131"/>
        <end position="151"/>
    </location>
</feature>
<dbReference type="EMBL" id="LRQV01000020">
    <property type="protein sequence ID" value="KXK62371.1"/>
    <property type="molecule type" value="Genomic_DNA"/>
</dbReference>
<name>A0A136PV17_9ACTN</name>
<evidence type="ECO:0000256" key="1">
    <source>
        <dbReference type="SAM" id="MobiDB-lite"/>
    </source>
</evidence>
<gene>
    <name evidence="3" type="ORF">AWW66_08530</name>
</gene>
<protein>
    <recommendedName>
        <fullName evidence="5">ATP synthase protein I</fullName>
    </recommendedName>
</protein>
<dbReference type="Proteomes" id="UP000070620">
    <property type="component" value="Unassembled WGS sequence"/>
</dbReference>
<keyword evidence="4" id="KW-1185">Reference proteome</keyword>
<comment type="caution">
    <text evidence="3">The sequence shown here is derived from an EMBL/GenBank/DDBJ whole genome shotgun (WGS) entry which is preliminary data.</text>
</comment>